<dbReference type="Pfam" id="PF07631">
    <property type="entry name" value="PSD4"/>
    <property type="match status" value="1"/>
</dbReference>
<evidence type="ECO:0000259" key="6">
    <source>
        <dbReference type="Pfam" id="PF07637"/>
    </source>
</evidence>
<dbReference type="OrthoDB" id="188778at2"/>
<dbReference type="PROSITE" id="PS51257">
    <property type="entry name" value="PROKAR_LIPOPROTEIN"/>
    <property type="match status" value="1"/>
</dbReference>
<evidence type="ECO:0000259" key="4">
    <source>
        <dbReference type="Pfam" id="PF07627"/>
    </source>
</evidence>
<dbReference type="RefSeq" id="WP_053236032.1">
    <property type="nucleotide sequence ID" value="NZ_CP011125.1"/>
</dbReference>
<dbReference type="STRING" id="927083.DB32_006087"/>
<feature type="domain" description="DUF1595" evidence="6">
    <location>
        <begin position="155"/>
        <end position="216"/>
    </location>
</feature>
<evidence type="ECO:0000313" key="8">
    <source>
        <dbReference type="Proteomes" id="UP000034883"/>
    </source>
</evidence>
<evidence type="ECO:0000313" key="7">
    <source>
        <dbReference type="EMBL" id="AKF08938.1"/>
    </source>
</evidence>
<feature type="region of interest" description="Disordered" evidence="1">
    <location>
        <begin position="44"/>
        <end position="64"/>
    </location>
</feature>
<reference evidence="7 8" key="1">
    <citation type="submission" date="2015-03" db="EMBL/GenBank/DDBJ databases">
        <title>Genome assembly of Sandaracinus amylolyticus DSM 53668.</title>
        <authorList>
            <person name="Sharma G."/>
            <person name="Subramanian S."/>
        </authorList>
    </citation>
    <scope>NUCLEOTIDE SEQUENCE [LARGE SCALE GENOMIC DNA]</scope>
    <source>
        <strain evidence="7 8">DSM 53668</strain>
    </source>
</reference>
<feature type="domain" description="DUF1592" evidence="5">
    <location>
        <begin position="233"/>
        <end position="357"/>
    </location>
</feature>
<dbReference type="KEGG" id="samy:DB32_006087"/>
<evidence type="ECO:0000256" key="1">
    <source>
        <dbReference type="SAM" id="MobiDB-lite"/>
    </source>
</evidence>
<gene>
    <name evidence="7" type="ORF">DB32_006087</name>
</gene>
<sequence length="858" mass="91108">MAVRSSPHARRRNVAPPRRAHAIASWTLALGCALAGCEGNLFDGPSGPRGSSRPDTPNPTVLTPAPAMLHRLTRAEYEQTIRDLFPAGTTVPGDLPNDTLLHGFSTVGASELTIPPLEVEQYESAASSLATQMLADPARRTAFFGCDVASEGEPCLRAFVVRFGRLAWRRALEPSEVDALIAIATDTGAMLRDAWRGAGFALTAILQSPHFLFRVERGEPDPAERTRLRYTGSEMASRLSYFLWGSTPDEELLRAAAAGELVTEEGLRAQVTRMTRDPRATAAMTRFWGEFMQLERLDTVSKDPELFPTFTPSLRASMRAEIDGIFADVYERDADVREVFSTDVTFVDAELAAHYGLPAPTGSERMRATLPADQHRGGVMGRAGVLSMWAHATLTSPTFRGKFVRANLLCQDIPPPPPGISTELPEGSGEPETLRQRLDRHRTDPVCAGCHTLMDPLGFTFEHFDPVGRFRDLDNGLPIDASGDVDGVAVDGADELGAHLAQSERVGACFTRRFYRWASGHLETRGEQVEIERLAREFASAGHRMSALIELVVLSPGFRYASYAPGDCEDGETRDCTNACGAGTQACERGAWTACSAPSGTTETCNAVDDDCDGTTDEGVARACTTECGAGVETCVAGSFTACSARTPTTESCSHADDDCDGRIDEGFAPQSVSSTFTALREHHPICDGATQRSGLECNEAIHGLCGSAAGTCGSSGFGPVENSGDVAHVACVSATLRTTTFAELASHHAGCDGASERLGMQCNAAIHRYCASAGLTTGYGPVRVAGSSVTVACTPGAETVGTTYSALSAIHAGCNATSRIGRDCNAAIHRFCGSRGAVSGYGPLENGGDDLQVACVR</sequence>
<evidence type="ECO:0000259" key="3">
    <source>
        <dbReference type="Pfam" id="PF07626"/>
    </source>
</evidence>
<dbReference type="Pfam" id="PF07626">
    <property type="entry name" value="PSD3"/>
    <property type="match status" value="1"/>
</dbReference>
<protein>
    <submittedName>
        <fullName evidence="7">Cellulose-binding domain protein</fullName>
    </submittedName>
</protein>
<dbReference type="AlphaFoldDB" id="A0A0F6YK66"/>
<accession>A0A0F6YK66</accession>
<organism evidence="7 8">
    <name type="scientific">Sandaracinus amylolyticus</name>
    <dbReference type="NCBI Taxonomy" id="927083"/>
    <lineage>
        <taxon>Bacteria</taxon>
        <taxon>Pseudomonadati</taxon>
        <taxon>Myxococcota</taxon>
        <taxon>Polyangia</taxon>
        <taxon>Polyangiales</taxon>
        <taxon>Sandaracinaceae</taxon>
        <taxon>Sandaracinus</taxon>
    </lineage>
</organism>
<dbReference type="Pfam" id="PF07637">
    <property type="entry name" value="PSD5"/>
    <property type="match status" value="1"/>
</dbReference>
<name>A0A0F6YK66_9BACT</name>
<dbReference type="InterPro" id="IPR011478">
    <property type="entry name" value="DUF1585"/>
</dbReference>
<dbReference type="Pfam" id="PF07627">
    <property type="entry name" value="PSCyt3"/>
    <property type="match status" value="1"/>
</dbReference>
<dbReference type="InterPro" id="IPR013043">
    <property type="entry name" value="DUF1595"/>
</dbReference>
<dbReference type="InterPro" id="IPR013039">
    <property type="entry name" value="DUF1588"/>
</dbReference>
<dbReference type="InterPro" id="IPR021655">
    <property type="entry name" value="Put_metal-bd"/>
</dbReference>
<feature type="domain" description="DUF1587" evidence="3">
    <location>
        <begin position="71"/>
        <end position="134"/>
    </location>
</feature>
<dbReference type="InterPro" id="IPR013036">
    <property type="entry name" value="DUF1587"/>
</dbReference>
<evidence type="ECO:0000259" key="2">
    <source>
        <dbReference type="Pfam" id="PF07624"/>
    </source>
</evidence>
<feature type="domain" description="DUF1585" evidence="2">
    <location>
        <begin position="486"/>
        <end position="558"/>
    </location>
</feature>
<dbReference type="Proteomes" id="UP000034883">
    <property type="component" value="Chromosome"/>
</dbReference>
<keyword evidence="8" id="KW-1185">Reference proteome</keyword>
<dbReference type="Pfam" id="PF07624">
    <property type="entry name" value="PSD2"/>
    <property type="match status" value="1"/>
</dbReference>
<dbReference type="Pfam" id="PF11617">
    <property type="entry name" value="Cu-binding_MopE"/>
    <property type="match status" value="2"/>
</dbReference>
<dbReference type="InterPro" id="IPR013042">
    <property type="entry name" value="DUF1592"/>
</dbReference>
<dbReference type="EMBL" id="CP011125">
    <property type="protein sequence ID" value="AKF08938.1"/>
    <property type="molecule type" value="Genomic_DNA"/>
</dbReference>
<evidence type="ECO:0000259" key="5">
    <source>
        <dbReference type="Pfam" id="PF07631"/>
    </source>
</evidence>
<feature type="domain" description="DUF1588" evidence="4">
    <location>
        <begin position="376"/>
        <end position="472"/>
    </location>
</feature>
<proteinExistence type="predicted"/>